<dbReference type="PANTHER" id="PTHR30508:SF1">
    <property type="entry name" value="UPF0051 PROTEIN ABCI8, CHLOROPLASTIC-RELATED"/>
    <property type="match status" value="1"/>
</dbReference>
<accession>A0A0G0HNK6</accession>
<dbReference type="SUPFAM" id="SSF101960">
    <property type="entry name" value="Stabilizer of iron transporter SufD"/>
    <property type="match status" value="1"/>
</dbReference>
<dbReference type="PATRIC" id="fig|1618546.3.peg.605"/>
<dbReference type="InterPro" id="IPR055346">
    <property type="entry name" value="Fe-S_cluster_assembly_SufBD"/>
</dbReference>
<gene>
    <name evidence="1" type="ORF">US62_C0022G0001</name>
</gene>
<dbReference type="EMBL" id="LBTR01000022">
    <property type="protein sequence ID" value="KKQ44738.1"/>
    <property type="molecule type" value="Genomic_DNA"/>
</dbReference>
<feature type="non-terminal residue" evidence="1">
    <location>
        <position position="88"/>
    </location>
</feature>
<evidence type="ECO:0000313" key="1">
    <source>
        <dbReference type="EMBL" id="KKQ44738.1"/>
    </source>
</evidence>
<name>A0A0G0HNK6_9BACT</name>
<proteinExistence type="predicted"/>
<dbReference type="PANTHER" id="PTHR30508">
    <property type="entry name" value="FES CLUSTER ASSEMBLY PROTEIN SUF"/>
    <property type="match status" value="1"/>
</dbReference>
<dbReference type="GO" id="GO:0016226">
    <property type="term" value="P:iron-sulfur cluster assembly"/>
    <property type="evidence" value="ECO:0007669"/>
    <property type="project" value="InterPro"/>
</dbReference>
<dbReference type="Proteomes" id="UP000034603">
    <property type="component" value="Unassembled WGS sequence"/>
</dbReference>
<dbReference type="InterPro" id="IPR037284">
    <property type="entry name" value="SUF_FeS_clus_asmbl_SufBD_sf"/>
</dbReference>
<organism evidence="1 2">
    <name type="scientific">Candidatus Woesebacteria bacterium GW2011_GWA1_37_8</name>
    <dbReference type="NCBI Taxonomy" id="1618546"/>
    <lineage>
        <taxon>Bacteria</taxon>
        <taxon>Candidatus Woeseibacteriota</taxon>
    </lineage>
</organism>
<reference evidence="1 2" key="1">
    <citation type="journal article" date="2015" name="Nature">
        <title>rRNA introns, odd ribosomes, and small enigmatic genomes across a large radiation of phyla.</title>
        <authorList>
            <person name="Brown C.T."/>
            <person name="Hug L.A."/>
            <person name="Thomas B.C."/>
            <person name="Sharon I."/>
            <person name="Castelle C.J."/>
            <person name="Singh A."/>
            <person name="Wilkins M.J."/>
            <person name="Williams K.H."/>
            <person name="Banfield J.F."/>
        </authorList>
    </citation>
    <scope>NUCLEOTIDE SEQUENCE [LARGE SCALE GENOMIC DNA]</scope>
</reference>
<dbReference type="AlphaFoldDB" id="A0A0G0HNK6"/>
<sequence length="88" mass="10109">MPEEIRKTFDRLGIPEAEKKALGGVGSQYDSQVIYHHLMKELKDQGVIFENMDVAVQKYPDLVKKYFMTSCIPISDHKLIMLHAAVWS</sequence>
<comment type="caution">
    <text evidence="1">The sequence shown here is derived from an EMBL/GenBank/DDBJ whole genome shotgun (WGS) entry which is preliminary data.</text>
</comment>
<evidence type="ECO:0000313" key="2">
    <source>
        <dbReference type="Proteomes" id="UP000034603"/>
    </source>
</evidence>
<protein>
    <submittedName>
        <fullName evidence="1">FeS assembly protein SufB</fullName>
    </submittedName>
</protein>